<keyword evidence="2" id="KW-1133">Transmembrane helix</keyword>
<evidence type="ECO:0000256" key="2">
    <source>
        <dbReference type="SAM" id="Phobius"/>
    </source>
</evidence>
<protein>
    <submittedName>
        <fullName evidence="4">Membrane-bound lytic murein transglycosylase B</fullName>
    </submittedName>
</protein>
<dbReference type="InterPro" id="IPR023346">
    <property type="entry name" value="Lysozyme-like_dom_sf"/>
</dbReference>
<dbReference type="PANTHER" id="PTHR30163">
    <property type="entry name" value="MEMBRANE-BOUND LYTIC MUREIN TRANSGLYCOSYLASE B"/>
    <property type="match status" value="1"/>
</dbReference>
<sequence length="291" mass="30343">MTASPRVDQDADASAGKPLPHRKPVVAATAAVLSAAGLTVGIVAVVGGLSPSAAPPQPPPGPQEAGGVVDTVPAEAADAEEQVGVLADERPSPAEQQPATSADPLPEWLDTISEASGVPRRALQGYANAQLRLMEEQPACQVSWPTLAAIGEVESRHGTYAGGEIGPDGRTTVDVIGIPLDGTNNTAAIPDTDGGELDGDPVWDRAVGPMQFIPTTWEQWGADGNGDGRANPHNIDDTALTAARYLCAEGRDLTDQDDWWQAILSYNRSETYVRDVLDIANRYAADAARVS</sequence>
<dbReference type="InterPro" id="IPR043426">
    <property type="entry name" value="MltB-like"/>
</dbReference>
<reference evidence="4 5" key="1">
    <citation type="submission" date="2020-08" db="EMBL/GenBank/DDBJ databases">
        <title>Sequencing the genomes of 1000 actinobacteria strains.</title>
        <authorList>
            <person name="Klenk H.-P."/>
        </authorList>
    </citation>
    <scope>NUCLEOTIDE SEQUENCE [LARGE SCALE GENOMIC DNA]</scope>
    <source>
        <strain evidence="4 5">DSM 46659</strain>
    </source>
</reference>
<dbReference type="PANTHER" id="PTHR30163:SF8">
    <property type="entry name" value="LYTIC MUREIN TRANSGLYCOSYLASE"/>
    <property type="match status" value="1"/>
</dbReference>
<keyword evidence="5" id="KW-1185">Reference proteome</keyword>
<keyword evidence="2" id="KW-0812">Transmembrane</keyword>
<dbReference type="Gene3D" id="1.10.530.10">
    <property type="match status" value="1"/>
</dbReference>
<feature type="domain" description="Transglycosylase SLT" evidence="3">
    <location>
        <begin position="205"/>
        <end position="250"/>
    </location>
</feature>
<gene>
    <name evidence="4" type="ORF">HNR23_000040</name>
</gene>
<name>A0A7W9YDJ3_9ACTN</name>
<dbReference type="GO" id="GO:0008933">
    <property type="term" value="F:peptidoglycan lytic transglycosylase activity"/>
    <property type="evidence" value="ECO:0007669"/>
    <property type="project" value="TreeGrafter"/>
</dbReference>
<organism evidence="4 5">
    <name type="scientific">Nocardiopsis mwathae</name>
    <dbReference type="NCBI Taxonomy" id="1472723"/>
    <lineage>
        <taxon>Bacteria</taxon>
        <taxon>Bacillati</taxon>
        <taxon>Actinomycetota</taxon>
        <taxon>Actinomycetes</taxon>
        <taxon>Streptosporangiales</taxon>
        <taxon>Nocardiopsidaceae</taxon>
        <taxon>Nocardiopsis</taxon>
    </lineage>
</organism>
<keyword evidence="2" id="KW-0472">Membrane</keyword>
<dbReference type="Proteomes" id="UP000546642">
    <property type="component" value="Unassembled WGS sequence"/>
</dbReference>
<dbReference type="Pfam" id="PF13406">
    <property type="entry name" value="SLT_2"/>
    <property type="match status" value="1"/>
</dbReference>
<dbReference type="CDD" id="cd13399">
    <property type="entry name" value="Slt35-like"/>
    <property type="match status" value="1"/>
</dbReference>
<evidence type="ECO:0000256" key="1">
    <source>
        <dbReference type="SAM" id="MobiDB-lite"/>
    </source>
</evidence>
<comment type="caution">
    <text evidence="4">The sequence shown here is derived from an EMBL/GenBank/DDBJ whole genome shotgun (WGS) entry which is preliminary data.</text>
</comment>
<dbReference type="AlphaFoldDB" id="A0A7W9YDJ3"/>
<feature type="region of interest" description="Disordered" evidence="1">
    <location>
        <begin position="1"/>
        <end position="23"/>
    </location>
</feature>
<accession>A0A7W9YDJ3</accession>
<evidence type="ECO:0000313" key="5">
    <source>
        <dbReference type="Proteomes" id="UP000546642"/>
    </source>
</evidence>
<evidence type="ECO:0000259" key="3">
    <source>
        <dbReference type="Pfam" id="PF13406"/>
    </source>
</evidence>
<dbReference type="RefSeq" id="WP_184072299.1">
    <property type="nucleotide sequence ID" value="NZ_JACHDS010000001.1"/>
</dbReference>
<proteinExistence type="predicted"/>
<feature type="transmembrane region" description="Helical" evidence="2">
    <location>
        <begin position="25"/>
        <end position="49"/>
    </location>
</feature>
<dbReference type="InterPro" id="IPR031304">
    <property type="entry name" value="SLT_2"/>
</dbReference>
<evidence type="ECO:0000313" key="4">
    <source>
        <dbReference type="EMBL" id="MBB6169980.1"/>
    </source>
</evidence>
<dbReference type="EMBL" id="JACHDS010000001">
    <property type="protein sequence ID" value="MBB6169980.1"/>
    <property type="molecule type" value="Genomic_DNA"/>
</dbReference>
<dbReference type="SUPFAM" id="SSF53955">
    <property type="entry name" value="Lysozyme-like"/>
    <property type="match status" value="1"/>
</dbReference>
<dbReference type="GO" id="GO:0009253">
    <property type="term" value="P:peptidoglycan catabolic process"/>
    <property type="evidence" value="ECO:0007669"/>
    <property type="project" value="TreeGrafter"/>
</dbReference>